<protein>
    <recommendedName>
        <fullName evidence="1">Nucleoside phosphorylase domain-containing protein</fullName>
    </recommendedName>
</protein>
<dbReference type="GO" id="GO:0008930">
    <property type="term" value="F:methylthioadenosine nucleosidase activity"/>
    <property type="evidence" value="ECO:0007669"/>
    <property type="project" value="TreeGrafter"/>
</dbReference>
<dbReference type="GO" id="GO:0005829">
    <property type="term" value="C:cytosol"/>
    <property type="evidence" value="ECO:0007669"/>
    <property type="project" value="TreeGrafter"/>
</dbReference>
<evidence type="ECO:0000313" key="2">
    <source>
        <dbReference type="EMBL" id="KEI43821.1"/>
    </source>
</evidence>
<dbReference type="STRING" id="28042.GU90_12545"/>
<dbReference type="GO" id="GO:0008782">
    <property type="term" value="F:adenosylhomocysteine nucleosidase activity"/>
    <property type="evidence" value="ECO:0007669"/>
    <property type="project" value="TreeGrafter"/>
</dbReference>
<dbReference type="eggNOG" id="COG0775">
    <property type="taxonomic scope" value="Bacteria"/>
</dbReference>
<dbReference type="GO" id="GO:0009116">
    <property type="term" value="P:nucleoside metabolic process"/>
    <property type="evidence" value="ECO:0007669"/>
    <property type="project" value="InterPro"/>
</dbReference>
<sequence length="204" mass="21323">MTGLLVCAPLGIEARALRATLGPGPVVRTGFGPARSAKSAAELARREFSALVVAGLAGGVGADLHPGDVVAASEVRGRRTVPCSLLPGLWQELLRAGLPVRRGPVATVDHVVRGRQRDEHRRAGALAVDMESAELAAIARGRPLAVLRVVVDTAEQPLLSVGTPLRALRALSTLRTIGTCLRRWAGSGPDFVGDFSSQPPEEVL</sequence>
<dbReference type="Gene3D" id="3.40.50.1580">
    <property type="entry name" value="Nucleoside phosphorylase domain"/>
    <property type="match status" value="1"/>
</dbReference>
<dbReference type="AlphaFoldDB" id="A0A073AWW2"/>
<dbReference type="EMBL" id="JNVU01000031">
    <property type="protein sequence ID" value="KEI43821.1"/>
    <property type="molecule type" value="Genomic_DNA"/>
</dbReference>
<dbReference type="Pfam" id="PF01048">
    <property type="entry name" value="PNP_UDP_1"/>
    <property type="match status" value="1"/>
</dbReference>
<dbReference type="PANTHER" id="PTHR46832">
    <property type="entry name" value="5'-METHYLTHIOADENOSINE/S-ADENOSYLHOMOCYSTEINE NUCLEOSIDASE"/>
    <property type="match status" value="1"/>
</dbReference>
<dbReference type="RefSeq" id="WP_029721075.1">
    <property type="nucleotide sequence ID" value="NZ_JAJUIW010000014.1"/>
</dbReference>
<dbReference type="SUPFAM" id="SSF53167">
    <property type="entry name" value="Purine and uridine phosphorylases"/>
    <property type="match status" value="1"/>
</dbReference>
<accession>A0A073AWW2</accession>
<proteinExistence type="predicted"/>
<dbReference type="InterPro" id="IPR035994">
    <property type="entry name" value="Nucleoside_phosphorylase_sf"/>
</dbReference>
<feature type="domain" description="Nucleoside phosphorylase" evidence="1">
    <location>
        <begin position="26"/>
        <end position="155"/>
    </location>
</feature>
<name>A0A073AWW2_9PSEU</name>
<dbReference type="InterPro" id="IPR000845">
    <property type="entry name" value="Nucleoside_phosphorylase_d"/>
</dbReference>
<evidence type="ECO:0000313" key="3">
    <source>
        <dbReference type="Proteomes" id="UP000031419"/>
    </source>
</evidence>
<reference evidence="2 3" key="1">
    <citation type="submission" date="2014-06" db="EMBL/GenBank/DDBJ databases">
        <title>Saccharopolyspora rectivirgula DSM-43113 Genome sequencing.</title>
        <authorList>
            <person name="Barrera C."/>
            <person name="Millon L."/>
            <person name="Rognon B."/>
            <person name="Zaugg C."/>
            <person name="Monod M."/>
        </authorList>
    </citation>
    <scope>NUCLEOTIDE SEQUENCE [LARGE SCALE GENOMIC DNA]</scope>
    <source>
        <strain evidence="2 3">DSM 43113</strain>
    </source>
</reference>
<organism evidence="2 3">
    <name type="scientific">Saccharopolyspora rectivirgula</name>
    <dbReference type="NCBI Taxonomy" id="28042"/>
    <lineage>
        <taxon>Bacteria</taxon>
        <taxon>Bacillati</taxon>
        <taxon>Actinomycetota</taxon>
        <taxon>Actinomycetes</taxon>
        <taxon>Pseudonocardiales</taxon>
        <taxon>Pseudonocardiaceae</taxon>
        <taxon>Saccharopolyspora</taxon>
    </lineage>
</organism>
<gene>
    <name evidence="2" type="ORF">GU90_12545</name>
</gene>
<keyword evidence="3" id="KW-1185">Reference proteome</keyword>
<comment type="caution">
    <text evidence="2">The sequence shown here is derived from an EMBL/GenBank/DDBJ whole genome shotgun (WGS) entry which is preliminary data.</text>
</comment>
<dbReference type="Proteomes" id="UP000031419">
    <property type="component" value="Unassembled WGS sequence"/>
</dbReference>
<dbReference type="OrthoDB" id="3474880at2"/>
<dbReference type="PANTHER" id="PTHR46832:SF1">
    <property type="entry name" value="5'-METHYLTHIOADENOSINE_S-ADENOSYLHOMOCYSTEINE NUCLEOSIDASE"/>
    <property type="match status" value="1"/>
</dbReference>
<dbReference type="GO" id="GO:0019284">
    <property type="term" value="P:L-methionine salvage from S-adenosylmethionine"/>
    <property type="evidence" value="ECO:0007669"/>
    <property type="project" value="TreeGrafter"/>
</dbReference>
<evidence type="ECO:0000259" key="1">
    <source>
        <dbReference type="Pfam" id="PF01048"/>
    </source>
</evidence>